<dbReference type="AlphaFoldDB" id="A0A4R2H5Z2"/>
<reference evidence="3" key="4">
    <citation type="submission" date="2024-05" db="EMBL/GenBank/DDBJ databases">
        <authorList>
            <person name="Sun Q."/>
            <person name="Zhou Y."/>
        </authorList>
    </citation>
    <scope>NUCLEOTIDE SEQUENCE</scope>
    <source>
        <strain evidence="3">CGMCC 1.15644</strain>
    </source>
</reference>
<evidence type="ECO:0000256" key="1">
    <source>
        <dbReference type="SAM" id="SignalP"/>
    </source>
</evidence>
<feature type="domain" description="Lipid/polyisoprenoid-binding YceI-like" evidence="2">
    <location>
        <begin position="19"/>
        <end position="177"/>
    </location>
</feature>
<feature type="signal peptide" evidence="1">
    <location>
        <begin position="1"/>
        <end position="19"/>
    </location>
</feature>
<protein>
    <submittedName>
        <fullName evidence="4">YceI-like domain-containing protein</fullName>
    </submittedName>
</protein>
<dbReference type="PANTHER" id="PTHR34406">
    <property type="entry name" value="PROTEIN YCEI"/>
    <property type="match status" value="1"/>
</dbReference>
<dbReference type="RefSeq" id="WP_132534815.1">
    <property type="nucleotide sequence ID" value="NZ_BMJO01000001.1"/>
</dbReference>
<dbReference type="Pfam" id="PF04264">
    <property type="entry name" value="YceI"/>
    <property type="match status" value="1"/>
</dbReference>
<sequence>MKKILFLAVMGLFCLPAFSQIISTNKAQVSFYSKTPLEDIEAKSVTGNSVIDVKTGKIIFRVSNRSFEFPKKLMQEHFNENYMESEKYPTSEFKGTLSAPINLAKDGLIKMDVDGTLNVHGVTKPCKAKVDILVSKGTVSATSTFKIKIADHKIDIPTIVFKKIAEEIDVRIQATYSEKK</sequence>
<reference evidence="6" key="2">
    <citation type="journal article" date="2019" name="Int. J. Syst. Evol. Microbiol.">
        <title>The Global Catalogue of Microorganisms (GCM) 10K type strain sequencing project: providing services to taxonomists for standard genome sequencing and annotation.</title>
        <authorList>
            <consortium name="The Broad Institute Genomics Platform"/>
            <consortium name="The Broad Institute Genome Sequencing Center for Infectious Disease"/>
            <person name="Wu L."/>
            <person name="Ma J."/>
        </authorList>
    </citation>
    <scope>NUCLEOTIDE SEQUENCE [LARGE SCALE GENOMIC DNA]</scope>
    <source>
        <strain evidence="6">CGMCC 1.15644</strain>
    </source>
</reference>
<dbReference type="EMBL" id="BMJO01000001">
    <property type="protein sequence ID" value="GGE38735.1"/>
    <property type="molecule type" value="Genomic_DNA"/>
</dbReference>
<organism evidence="4 5">
    <name type="scientific">Pedobacter psychrotolerans</name>
    <dbReference type="NCBI Taxonomy" id="1843235"/>
    <lineage>
        <taxon>Bacteria</taxon>
        <taxon>Pseudomonadati</taxon>
        <taxon>Bacteroidota</taxon>
        <taxon>Sphingobacteriia</taxon>
        <taxon>Sphingobacteriales</taxon>
        <taxon>Sphingobacteriaceae</taxon>
        <taxon>Pedobacter</taxon>
    </lineage>
</organism>
<reference evidence="3" key="1">
    <citation type="journal article" date="2014" name="Int. J. Syst. Evol. Microbiol.">
        <title>Complete genome of a new Firmicutes species belonging to the dominant human colonic microbiota ('Ruminococcus bicirculans') reveals two chromosomes and a selective capacity to utilize plant glucans.</title>
        <authorList>
            <consortium name="NISC Comparative Sequencing Program"/>
            <person name="Wegmann U."/>
            <person name="Louis P."/>
            <person name="Goesmann A."/>
            <person name="Henrissat B."/>
            <person name="Duncan S.H."/>
            <person name="Flint H.J."/>
        </authorList>
    </citation>
    <scope>NUCLEOTIDE SEQUENCE</scope>
    <source>
        <strain evidence="3">CGMCC 1.15644</strain>
    </source>
</reference>
<evidence type="ECO:0000313" key="3">
    <source>
        <dbReference type="EMBL" id="GGE38735.1"/>
    </source>
</evidence>
<dbReference type="InterPro" id="IPR007372">
    <property type="entry name" value="Lipid/polyisoprenoid-bd_YceI"/>
</dbReference>
<evidence type="ECO:0000259" key="2">
    <source>
        <dbReference type="SMART" id="SM00867"/>
    </source>
</evidence>
<dbReference type="PANTHER" id="PTHR34406:SF1">
    <property type="entry name" value="PROTEIN YCEI"/>
    <property type="match status" value="1"/>
</dbReference>
<dbReference type="Proteomes" id="UP000622648">
    <property type="component" value="Unassembled WGS sequence"/>
</dbReference>
<accession>A0A4R2H5Z2</accession>
<dbReference type="SMART" id="SM00867">
    <property type="entry name" value="YceI"/>
    <property type="match status" value="1"/>
</dbReference>
<gene>
    <name evidence="4" type="ORF">EV200_10741</name>
    <name evidence="3" type="ORF">GCM10011413_00380</name>
</gene>
<keyword evidence="1" id="KW-0732">Signal</keyword>
<evidence type="ECO:0000313" key="5">
    <source>
        <dbReference type="Proteomes" id="UP000295684"/>
    </source>
</evidence>
<dbReference type="InterPro" id="IPR036761">
    <property type="entry name" value="TTHA0802/YceI-like_sf"/>
</dbReference>
<dbReference type="EMBL" id="SLWO01000007">
    <property type="protein sequence ID" value="TCO21450.1"/>
    <property type="molecule type" value="Genomic_DNA"/>
</dbReference>
<reference evidence="4 5" key="3">
    <citation type="submission" date="2019-03" db="EMBL/GenBank/DDBJ databases">
        <title>Genomic Encyclopedia of Type Strains, Phase IV (KMG-IV): sequencing the most valuable type-strain genomes for metagenomic binning, comparative biology and taxonomic classification.</title>
        <authorList>
            <person name="Goeker M."/>
        </authorList>
    </citation>
    <scope>NUCLEOTIDE SEQUENCE [LARGE SCALE GENOMIC DNA]</scope>
    <source>
        <strain evidence="4 5">DSM 103236</strain>
    </source>
</reference>
<dbReference type="Proteomes" id="UP000295684">
    <property type="component" value="Unassembled WGS sequence"/>
</dbReference>
<dbReference type="SUPFAM" id="SSF101874">
    <property type="entry name" value="YceI-like"/>
    <property type="match status" value="1"/>
</dbReference>
<dbReference type="OrthoDB" id="116832at2"/>
<keyword evidence="6" id="KW-1185">Reference proteome</keyword>
<comment type="caution">
    <text evidence="4">The sequence shown here is derived from an EMBL/GenBank/DDBJ whole genome shotgun (WGS) entry which is preliminary data.</text>
</comment>
<proteinExistence type="predicted"/>
<feature type="chain" id="PRO_5020683597" evidence="1">
    <location>
        <begin position="20"/>
        <end position="180"/>
    </location>
</feature>
<name>A0A4R2H5Z2_9SPHI</name>
<evidence type="ECO:0000313" key="6">
    <source>
        <dbReference type="Proteomes" id="UP000622648"/>
    </source>
</evidence>
<dbReference type="Gene3D" id="2.40.128.110">
    <property type="entry name" value="Lipid/polyisoprenoid-binding, YceI-like"/>
    <property type="match status" value="1"/>
</dbReference>
<evidence type="ECO:0000313" key="4">
    <source>
        <dbReference type="EMBL" id="TCO21450.1"/>
    </source>
</evidence>